<dbReference type="Proteomes" id="UP000829401">
    <property type="component" value="Chromosome"/>
</dbReference>
<keyword evidence="13" id="KW-1185">Reference proteome</keyword>
<dbReference type="Pfam" id="PF04234">
    <property type="entry name" value="CopC"/>
    <property type="match status" value="1"/>
</dbReference>
<comment type="subcellular location">
    <subcellularLocation>
        <location evidence="1">Cell membrane</location>
        <topology evidence="1">Multi-pass membrane protein</topology>
    </subcellularLocation>
</comment>
<dbReference type="InterPro" id="IPR014755">
    <property type="entry name" value="Cu-Rt/internalin_Ig-like"/>
</dbReference>
<dbReference type="InterPro" id="IPR032694">
    <property type="entry name" value="CopC/D"/>
</dbReference>
<evidence type="ECO:0000256" key="5">
    <source>
        <dbReference type="ARBA" id="ARBA00022729"/>
    </source>
</evidence>
<feature type="transmembrane region" description="Helical" evidence="9">
    <location>
        <begin position="299"/>
        <end position="326"/>
    </location>
</feature>
<feature type="transmembrane region" description="Helical" evidence="9">
    <location>
        <begin position="198"/>
        <end position="221"/>
    </location>
</feature>
<dbReference type="InterPro" id="IPR007348">
    <property type="entry name" value="CopC_dom"/>
</dbReference>
<dbReference type="Pfam" id="PF05425">
    <property type="entry name" value="CopD"/>
    <property type="match status" value="1"/>
</dbReference>
<dbReference type="InterPro" id="IPR014756">
    <property type="entry name" value="Ig_E-set"/>
</dbReference>
<feature type="transmembrane region" description="Helical" evidence="9">
    <location>
        <begin position="159"/>
        <end position="178"/>
    </location>
</feature>
<evidence type="ECO:0000256" key="3">
    <source>
        <dbReference type="ARBA" id="ARBA00022692"/>
    </source>
</evidence>
<dbReference type="SUPFAM" id="SSF81296">
    <property type="entry name" value="E set domains"/>
    <property type="match status" value="1"/>
</dbReference>
<keyword evidence="7" id="KW-0186">Copper</keyword>
<dbReference type="AlphaFoldDB" id="A0A9E6ZLL7"/>
<evidence type="ECO:0000256" key="1">
    <source>
        <dbReference type="ARBA" id="ARBA00004651"/>
    </source>
</evidence>
<proteinExistence type="predicted"/>
<feature type="transmembrane region" description="Helical" evidence="9">
    <location>
        <begin position="347"/>
        <end position="368"/>
    </location>
</feature>
<dbReference type="GO" id="GO:0046688">
    <property type="term" value="P:response to copper ion"/>
    <property type="evidence" value="ECO:0007669"/>
    <property type="project" value="InterPro"/>
</dbReference>
<evidence type="ECO:0000256" key="7">
    <source>
        <dbReference type="ARBA" id="ARBA00023008"/>
    </source>
</evidence>
<protein>
    <submittedName>
        <fullName evidence="12">FixH family protein</fullName>
    </submittedName>
</protein>
<keyword evidence="3 9" id="KW-0812">Transmembrane</keyword>
<sequence length="553" mass="60478">MIYINELRQKLNVVVIAICGFFAALFFMPMVASAHAYVVQSSPAVSQSLSKAPSIVEVQFDENVQLVPGGLTVTDVDNHRVDLQDAKLDPKNHREIEVHVPANLQKGLYTIHWQVISADGHMVQGTIPFGIRIDVSSLQKGATETGYIPGAAMILDRTAQYLGISIIIGLSVFLRFLWPTSKEETRRLSASQKWVLGFGWAILTVGMALSLPLQTAISWSVHGLASFSPTYMLQTLNFTLFGYLWIIQMLLLLIVPAVIAVLLNPRVRHRWWWALSPIFLLPITMGLIGHAVAQDNPTLPVIAVVVHIYAASVWVGGIVGSILLVHSWLRDKASVEQKDILHAIGRFSLVAIISIALLGLSGFYGALIHIPTLYALFHTGYGQTLLVKLLFFFLMLLFALIHRLRRARVTSSLRTFMVMEFIASVAVFVATSLLTNLPTGQNNPGPVHKTQVVSGDKISFSVTPNHVGENQFTVSIIDNEGKPLTNAQQVTLAFGSASIPQGAETLRLSQTQPGVYTGKGLSLSGGGRWTVTVDVLTNTFTDIKTTFPITVGQ</sequence>
<reference evidence="13" key="1">
    <citation type="journal article" date="2022" name="G3 (Bethesda)">
        <title>Unveiling the complete genome sequence of Alicyclobacillus acidoterrestris DSM 3922T, a taint-producing strain.</title>
        <authorList>
            <person name="Leonardo I.C."/>
            <person name="Barreto Crespo M.T."/>
            <person name="Gaspar F.B."/>
        </authorList>
    </citation>
    <scope>NUCLEOTIDE SEQUENCE [LARGE SCALE GENOMIC DNA]</scope>
    <source>
        <strain evidence="13">DSM 3922</strain>
    </source>
</reference>
<dbReference type="InterPro" id="IPR008620">
    <property type="entry name" value="FixH"/>
</dbReference>
<evidence type="ECO:0000313" key="12">
    <source>
        <dbReference type="EMBL" id="UNO49906.1"/>
    </source>
</evidence>
<dbReference type="GO" id="GO:0005886">
    <property type="term" value="C:plasma membrane"/>
    <property type="evidence" value="ECO:0007669"/>
    <property type="project" value="UniProtKB-SubCell"/>
</dbReference>
<feature type="transmembrane region" description="Helical" evidence="9">
    <location>
        <begin position="241"/>
        <end position="264"/>
    </location>
</feature>
<evidence type="ECO:0000256" key="8">
    <source>
        <dbReference type="ARBA" id="ARBA00023136"/>
    </source>
</evidence>
<dbReference type="PANTHER" id="PTHR34820">
    <property type="entry name" value="INNER MEMBRANE PROTEIN YEBZ"/>
    <property type="match status" value="1"/>
</dbReference>
<feature type="transmembrane region" description="Helical" evidence="9">
    <location>
        <begin position="271"/>
        <end position="293"/>
    </location>
</feature>
<dbReference type="EMBL" id="CP080467">
    <property type="protein sequence ID" value="UNO49906.1"/>
    <property type="molecule type" value="Genomic_DNA"/>
</dbReference>
<evidence type="ECO:0000256" key="6">
    <source>
        <dbReference type="ARBA" id="ARBA00022989"/>
    </source>
</evidence>
<dbReference type="KEGG" id="aaco:K1I37_05225"/>
<feature type="transmembrane region" description="Helical" evidence="9">
    <location>
        <begin position="413"/>
        <end position="434"/>
    </location>
</feature>
<feature type="transmembrane region" description="Helical" evidence="9">
    <location>
        <begin position="380"/>
        <end position="401"/>
    </location>
</feature>
<dbReference type="Pfam" id="PF05751">
    <property type="entry name" value="FixH"/>
    <property type="match status" value="1"/>
</dbReference>
<evidence type="ECO:0000256" key="4">
    <source>
        <dbReference type="ARBA" id="ARBA00022723"/>
    </source>
</evidence>
<gene>
    <name evidence="12" type="ORF">K1I37_05225</name>
</gene>
<name>A0A9E6ZLL7_ALIAG</name>
<dbReference type="GO" id="GO:0006825">
    <property type="term" value="P:copper ion transport"/>
    <property type="evidence" value="ECO:0007669"/>
    <property type="project" value="InterPro"/>
</dbReference>
<organism evidence="12 13">
    <name type="scientific">Alicyclobacillus acidoterrestris (strain ATCC 49025 / DSM 3922 / CIP 106132 / NCIMB 13137 / GD3B)</name>
    <dbReference type="NCBI Taxonomy" id="1356854"/>
    <lineage>
        <taxon>Bacteria</taxon>
        <taxon>Bacillati</taxon>
        <taxon>Bacillota</taxon>
        <taxon>Bacilli</taxon>
        <taxon>Bacillales</taxon>
        <taxon>Alicyclobacillaceae</taxon>
        <taxon>Alicyclobacillus</taxon>
    </lineage>
</organism>
<feature type="domain" description="Copper resistance protein D" evidence="11">
    <location>
        <begin position="343"/>
        <end position="434"/>
    </location>
</feature>
<evidence type="ECO:0000259" key="10">
    <source>
        <dbReference type="Pfam" id="PF04234"/>
    </source>
</evidence>
<keyword evidence="8 9" id="KW-0472">Membrane</keyword>
<evidence type="ECO:0000313" key="13">
    <source>
        <dbReference type="Proteomes" id="UP000829401"/>
    </source>
</evidence>
<dbReference type="PANTHER" id="PTHR34820:SF4">
    <property type="entry name" value="INNER MEMBRANE PROTEIN YEBZ"/>
    <property type="match status" value="1"/>
</dbReference>
<dbReference type="InterPro" id="IPR008457">
    <property type="entry name" value="Cu-R_CopD_dom"/>
</dbReference>
<evidence type="ECO:0000259" key="11">
    <source>
        <dbReference type="Pfam" id="PF05425"/>
    </source>
</evidence>
<keyword evidence="6 9" id="KW-1133">Transmembrane helix</keyword>
<dbReference type="GO" id="GO:0005507">
    <property type="term" value="F:copper ion binding"/>
    <property type="evidence" value="ECO:0007669"/>
    <property type="project" value="InterPro"/>
</dbReference>
<accession>A0A9E6ZLL7</accession>
<keyword evidence="5" id="KW-0732">Signal</keyword>
<evidence type="ECO:0000256" key="2">
    <source>
        <dbReference type="ARBA" id="ARBA00022475"/>
    </source>
</evidence>
<keyword evidence="4" id="KW-0479">Metal-binding</keyword>
<evidence type="ECO:0000256" key="9">
    <source>
        <dbReference type="SAM" id="Phobius"/>
    </source>
</evidence>
<dbReference type="GO" id="GO:0042597">
    <property type="term" value="C:periplasmic space"/>
    <property type="evidence" value="ECO:0007669"/>
    <property type="project" value="InterPro"/>
</dbReference>
<feature type="domain" description="CopC" evidence="10">
    <location>
        <begin position="35"/>
        <end position="130"/>
    </location>
</feature>
<keyword evidence="2" id="KW-1003">Cell membrane</keyword>
<dbReference type="Gene3D" id="2.60.40.1220">
    <property type="match status" value="1"/>
</dbReference>